<evidence type="ECO:0000256" key="1">
    <source>
        <dbReference type="ARBA" id="ARBA00000189"/>
    </source>
</evidence>
<keyword evidence="18" id="KW-1185">Reference proteome</keyword>
<evidence type="ECO:0000256" key="4">
    <source>
        <dbReference type="ARBA" id="ARBA00022559"/>
    </source>
</evidence>
<evidence type="ECO:0000256" key="5">
    <source>
        <dbReference type="ARBA" id="ARBA00022617"/>
    </source>
</evidence>
<dbReference type="InterPro" id="IPR000823">
    <property type="entry name" value="Peroxidase_pln"/>
</dbReference>
<comment type="cofactor">
    <cofactor evidence="13">
        <name>heme b</name>
        <dbReference type="ChEBI" id="CHEBI:60344"/>
    </cofactor>
    <text evidence="13">Binds 1 heme b (iron(II)-protoporphyrin IX) group per subunit.</text>
</comment>
<keyword evidence="7 13" id="KW-0106">Calcium</keyword>
<evidence type="ECO:0000256" key="13">
    <source>
        <dbReference type="PIRSR" id="PIRSR600823-3"/>
    </source>
</evidence>
<comment type="cofactor">
    <cofactor evidence="13">
        <name>Ca(2+)</name>
        <dbReference type="ChEBI" id="CHEBI:29108"/>
    </cofactor>
    <text evidence="13">Binds 2 calcium ions per subunit.</text>
</comment>
<dbReference type="GO" id="GO:0006979">
    <property type="term" value="P:response to oxidative stress"/>
    <property type="evidence" value="ECO:0007669"/>
    <property type="project" value="InterPro"/>
</dbReference>
<feature type="binding site" evidence="13">
    <location>
        <position position="98"/>
    </location>
    <ligand>
        <name>Ca(2+)</name>
        <dbReference type="ChEBI" id="CHEBI:29108"/>
        <label>1</label>
    </ligand>
</feature>
<dbReference type="GO" id="GO:0020037">
    <property type="term" value="F:heme binding"/>
    <property type="evidence" value="ECO:0007669"/>
    <property type="project" value="InterPro"/>
</dbReference>
<accession>A0AAV5EUQ9</accession>
<keyword evidence="9 13" id="KW-0408">Iron</keyword>
<dbReference type="PANTHER" id="PTHR31235">
    <property type="entry name" value="PEROXIDASE 25-RELATED"/>
    <property type="match status" value="1"/>
</dbReference>
<dbReference type="Gene3D" id="1.10.520.10">
    <property type="match status" value="1"/>
</dbReference>
<dbReference type="InterPro" id="IPR019794">
    <property type="entry name" value="Peroxidases_AS"/>
</dbReference>
<feature type="disulfide bond" evidence="15">
    <location>
        <begin position="94"/>
        <end position="99"/>
    </location>
</feature>
<reference evidence="17" key="2">
    <citation type="submission" date="2021-12" db="EMBL/GenBank/DDBJ databases">
        <title>Resequencing data analysis of finger millet.</title>
        <authorList>
            <person name="Hatakeyama M."/>
            <person name="Aluri S."/>
            <person name="Balachadran M.T."/>
            <person name="Sivarajan S.R."/>
            <person name="Poveda L."/>
            <person name="Shimizu-Inatsugi R."/>
            <person name="Schlapbach R."/>
            <person name="Sreeman S.M."/>
            <person name="Shimizu K.K."/>
        </authorList>
    </citation>
    <scope>NUCLEOTIDE SEQUENCE</scope>
</reference>
<keyword evidence="5" id="KW-0349">Heme</keyword>
<dbReference type="Pfam" id="PF00141">
    <property type="entry name" value="peroxidase"/>
    <property type="match status" value="1"/>
</dbReference>
<keyword evidence="8" id="KW-0560">Oxidoreductase</keyword>
<evidence type="ECO:0000259" key="16">
    <source>
        <dbReference type="PROSITE" id="PS50873"/>
    </source>
</evidence>
<dbReference type="InterPro" id="IPR010255">
    <property type="entry name" value="Haem_peroxidase_sf"/>
</dbReference>
<evidence type="ECO:0000256" key="2">
    <source>
        <dbReference type="ARBA" id="ARBA00004613"/>
    </source>
</evidence>
<evidence type="ECO:0000256" key="14">
    <source>
        <dbReference type="PIRSR" id="PIRSR600823-4"/>
    </source>
</evidence>
<evidence type="ECO:0000256" key="12">
    <source>
        <dbReference type="PIRSR" id="PIRSR600823-2"/>
    </source>
</evidence>
<dbReference type="GO" id="GO:0046872">
    <property type="term" value="F:metal ion binding"/>
    <property type="evidence" value="ECO:0007669"/>
    <property type="project" value="UniProtKB-KW"/>
</dbReference>
<organism evidence="17 18">
    <name type="scientific">Eleusine coracana subsp. coracana</name>
    <dbReference type="NCBI Taxonomy" id="191504"/>
    <lineage>
        <taxon>Eukaryota</taxon>
        <taxon>Viridiplantae</taxon>
        <taxon>Streptophyta</taxon>
        <taxon>Embryophyta</taxon>
        <taxon>Tracheophyta</taxon>
        <taxon>Spermatophyta</taxon>
        <taxon>Magnoliopsida</taxon>
        <taxon>Liliopsida</taxon>
        <taxon>Poales</taxon>
        <taxon>Poaceae</taxon>
        <taxon>PACMAD clade</taxon>
        <taxon>Chloridoideae</taxon>
        <taxon>Cynodonteae</taxon>
        <taxon>Eleusininae</taxon>
        <taxon>Eleusine</taxon>
    </lineage>
</organism>
<sequence>MFAEYVAAMTLLARNIIIVSSLHTPRTHLVALFAASSAAAMAADKEEEVTTMSLYQPREPCPQVERIVKHAVDEEFKKNNQNTAGFLRVYFHDCFSRGCDASILLDGDWDAGVNWNSVQGRVRQLMNEIRAKVNKQCGDQAVSCADILAVAAAKGPNVTTIPRGRFDSLTPQDISKLPSPLAKINDLLTLFTQFGLNDLVALSGGHTVGKTTRQPERAAGP</sequence>
<dbReference type="Proteomes" id="UP001054889">
    <property type="component" value="Unassembled WGS sequence"/>
</dbReference>
<dbReference type="PROSITE" id="PS00436">
    <property type="entry name" value="PEROXIDASE_2"/>
    <property type="match status" value="1"/>
</dbReference>
<reference evidence="17" key="1">
    <citation type="journal article" date="2018" name="DNA Res.">
        <title>Multiple hybrid de novo genome assembly of finger millet, an orphan allotetraploid crop.</title>
        <authorList>
            <person name="Hatakeyama M."/>
            <person name="Aluri S."/>
            <person name="Balachadran M.T."/>
            <person name="Sivarajan S.R."/>
            <person name="Patrignani A."/>
            <person name="Gruter S."/>
            <person name="Poveda L."/>
            <person name="Shimizu-Inatsugi R."/>
            <person name="Baeten J."/>
            <person name="Francoijs K.J."/>
            <person name="Nataraja K.N."/>
            <person name="Reddy Y.A.N."/>
            <person name="Phadnis S."/>
            <person name="Ravikumar R.L."/>
            <person name="Schlapbach R."/>
            <person name="Sreeman S.M."/>
            <person name="Shimizu K.K."/>
        </authorList>
    </citation>
    <scope>NUCLEOTIDE SEQUENCE</scope>
</reference>
<dbReference type="PRINTS" id="PR00458">
    <property type="entry name" value="PEROXIDASE"/>
</dbReference>
<feature type="active site" description="Proton acceptor" evidence="11">
    <location>
        <position position="92"/>
    </location>
</feature>
<keyword evidence="6 13" id="KW-0479">Metal-binding</keyword>
<feature type="disulfide bond" evidence="15">
    <location>
        <begin position="61"/>
        <end position="137"/>
    </location>
</feature>
<evidence type="ECO:0000256" key="11">
    <source>
        <dbReference type="PIRSR" id="PIRSR600823-1"/>
    </source>
</evidence>
<dbReference type="GO" id="GO:0042744">
    <property type="term" value="P:hydrogen peroxide catabolic process"/>
    <property type="evidence" value="ECO:0007669"/>
    <property type="project" value="UniProtKB-KW"/>
</dbReference>
<evidence type="ECO:0000256" key="3">
    <source>
        <dbReference type="ARBA" id="ARBA00006873"/>
    </source>
</evidence>
<dbReference type="InterPro" id="IPR002016">
    <property type="entry name" value="Haem_peroxidase"/>
</dbReference>
<comment type="catalytic activity">
    <reaction evidence="1">
        <text>2 a phenolic donor + H2O2 = 2 a phenolic radical donor + 2 H2O</text>
        <dbReference type="Rhea" id="RHEA:56136"/>
        <dbReference type="ChEBI" id="CHEBI:15377"/>
        <dbReference type="ChEBI" id="CHEBI:16240"/>
        <dbReference type="ChEBI" id="CHEBI:139520"/>
        <dbReference type="ChEBI" id="CHEBI:139521"/>
        <dbReference type="EC" id="1.11.1.7"/>
    </reaction>
</comment>
<comment type="similarity">
    <text evidence="3">Belongs to the peroxidase family. Ascorbate peroxidase subfamily.</text>
</comment>
<evidence type="ECO:0000256" key="7">
    <source>
        <dbReference type="ARBA" id="ARBA00022837"/>
    </source>
</evidence>
<evidence type="ECO:0000256" key="6">
    <source>
        <dbReference type="ARBA" id="ARBA00022723"/>
    </source>
</evidence>
<keyword evidence="15" id="KW-1015">Disulfide bond</keyword>
<evidence type="ECO:0000256" key="10">
    <source>
        <dbReference type="ARBA" id="ARBA00023324"/>
    </source>
</evidence>
<feature type="binding site" description="axial binding residue" evidence="13">
    <location>
        <position position="206"/>
    </location>
    <ligand>
        <name>heme b</name>
        <dbReference type="ChEBI" id="CHEBI:60344"/>
    </ligand>
    <ligandPart>
        <name>Fe</name>
        <dbReference type="ChEBI" id="CHEBI:18248"/>
    </ligandPart>
</feature>
<feature type="binding site" evidence="13">
    <location>
        <position position="207"/>
    </location>
    <ligand>
        <name>Ca(2+)</name>
        <dbReference type="ChEBI" id="CHEBI:29108"/>
        <label>2</label>
    </ligand>
</feature>
<keyword evidence="10" id="KW-0376">Hydrogen peroxide</keyword>
<feature type="domain" description="Plant heme peroxidase family profile" evidence="16">
    <location>
        <begin position="49"/>
        <end position="211"/>
    </location>
</feature>
<dbReference type="EMBL" id="BQKI01000079">
    <property type="protein sequence ID" value="GJN25945.1"/>
    <property type="molecule type" value="Genomic_DNA"/>
</dbReference>
<evidence type="ECO:0000313" key="17">
    <source>
        <dbReference type="EMBL" id="GJN25945.1"/>
    </source>
</evidence>
<dbReference type="PROSITE" id="PS00435">
    <property type="entry name" value="PEROXIDASE_1"/>
    <property type="match status" value="1"/>
</dbReference>
<dbReference type="SUPFAM" id="SSF48113">
    <property type="entry name" value="Heme-dependent peroxidases"/>
    <property type="match status" value="1"/>
</dbReference>
<evidence type="ECO:0000256" key="8">
    <source>
        <dbReference type="ARBA" id="ARBA00023002"/>
    </source>
</evidence>
<comment type="subcellular location">
    <subcellularLocation>
        <location evidence="2">Secreted</location>
    </subcellularLocation>
</comment>
<dbReference type="AlphaFoldDB" id="A0AAV5EUQ9"/>
<dbReference type="InterPro" id="IPR019793">
    <property type="entry name" value="Peroxidases_heam-ligand_BS"/>
</dbReference>
<dbReference type="GO" id="GO:0005576">
    <property type="term" value="C:extracellular region"/>
    <property type="evidence" value="ECO:0007669"/>
    <property type="project" value="UniProtKB-SubCell"/>
</dbReference>
<evidence type="ECO:0000256" key="15">
    <source>
        <dbReference type="PIRSR" id="PIRSR600823-5"/>
    </source>
</evidence>
<feature type="site" description="Transition state stabilizer" evidence="14">
    <location>
        <position position="88"/>
    </location>
</feature>
<dbReference type="PRINTS" id="PR00461">
    <property type="entry name" value="PLPEROXIDASE"/>
</dbReference>
<protein>
    <recommendedName>
        <fullName evidence="16">Plant heme peroxidase family profile domain-containing protein</fullName>
    </recommendedName>
</protein>
<proteinExistence type="inferred from homology"/>
<evidence type="ECO:0000256" key="9">
    <source>
        <dbReference type="ARBA" id="ARBA00023004"/>
    </source>
</evidence>
<gene>
    <name evidence="17" type="primary">gb13834</name>
    <name evidence="17" type="ORF">PR202_gb13834</name>
</gene>
<name>A0AAV5EUQ9_ELECO</name>
<feature type="binding site" evidence="13">
    <location>
        <position position="93"/>
    </location>
    <ligand>
        <name>Ca(2+)</name>
        <dbReference type="ChEBI" id="CHEBI:29108"/>
        <label>1</label>
    </ligand>
</feature>
<feature type="binding site" evidence="12">
    <location>
        <position position="178"/>
    </location>
    <ligand>
        <name>substrate</name>
    </ligand>
</feature>
<dbReference type="Gene3D" id="1.10.420.10">
    <property type="entry name" value="Peroxidase, domain 2"/>
    <property type="match status" value="1"/>
</dbReference>
<comment type="caution">
    <text evidence="17">The sequence shown here is derived from an EMBL/GenBank/DDBJ whole genome shotgun (WGS) entry which is preliminary data.</text>
</comment>
<keyword evidence="4" id="KW-0575">Peroxidase</keyword>
<dbReference type="PROSITE" id="PS50873">
    <property type="entry name" value="PEROXIDASE_4"/>
    <property type="match status" value="1"/>
</dbReference>
<feature type="binding site" evidence="13">
    <location>
        <position position="102"/>
    </location>
    <ligand>
        <name>Ca(2+)</name>
        <dbReference type="ChEBI" id="CHEBI:29108"/>
        <label>1</label>
    </ligand>
</feature>
<feature type="binding site" evidence="13">
    <location>
        <position position="100"/>
    </location>
    <ligand>
        <name>Ca(2+)</name>
        <dbReference type="ChEBI" id="CHEBI:29108"/>
        <label>1</label>
    </ligand>
</feature>
<dbReference type="GO" id="GO:0140825">
    <property type="term" value="F:lactoperoxidase activity"/>
    <property type="evidence" value="ECO:0007669"/>
    <property type="project" value="UniProtKB-EC"/>
</dbReference>
<evidence type="ECO:0000313" key="18">
    <source>
        <dbReference type="Proteomes" id="UP001054889"/>
    </source>
</evidence>